<gene>
    <name evidence="2" type="primary">cadC_1</name>
    <name evidence="2" type="ORF">BV98_002747</name>
</gene>
<feature type="region of interest" description="Disordered" evidence="1">
    <location>
        <begin position="111"/>
        <end position="135"/>
    </location>
</feature>
<feature type="compositionally biased region" description="Basic and acidic residues" evidence="1">
    <location>
        <begin position="123"/>
        <end position="135"/>
    </location>
</feature>
<dbReference type="AlphaFoldDB" id="A0A086P7W5"/>
<comment type="caution">
    <text evidence="2">The sequence shown here is derived from an EMBL/GenBank/DDBJ whole genome shotgun (WGS) entry which is preliminary data.</text>
</comment>
<evidence type="ECO:0000313" key="2">
    <source>
        <dbReference type="EMBL" id="KFG89483.1"/>
    </source>
</evidence>
<organism evidence="2 3">
    <name type="scientific">Sphingobium herbicidovorans (strain ATCC 700291 / DSM 11019 / CCUG 56400 / KCTC 2939 / LMG 18315 / NBRC 16415 / MH)</name>
    <name type="common">Sphingomonas herbicidovorans</name>
    <dbReference type="NCBI Taxonomy" id="1219045"/>
    <lineage>
        <taxon>Bacteria</taxon>
        <taxon>Pseudomonadati</taxon>
        <taxon>Pseudomonadota</taxon>
        <taxon>Alphaproteobacteria</taxon>
        <taxon>Sphingomonadales</taxon>
        <taxon>Sphingomonadaceae</taxon>
        <taxon>Sphingobium</taxon>
    </lineage>
</organism>
<proteinExistence type="predicted"/>
<name>A0A086P7W5_SPHHM</name>
<dbReference type="Proteomes" id="UP000024284">
    <property type="component" value="Unassembled WGS sequence"/>
</dbReference>
<dbReference type="EMBL" id="JFZA02000027">
    <property type="protein sequence ID" value="KFG89483.1"/>
    <property type="molecule type" value="Genomic_DNA"/>
</dbReference>
<protein>
    <submittedName>
        <fullName evidence="2">Ferredoxin component CadC of Rieske non-heme iron oxygenase CadABCD complex</fullName>
    </submittedName>
</protein>
<sequence>MPAVLGFFADQGDLRDYVSGSVDGAATWRPVIALEGLCEGAVHVAEIAGRRIAIYHVDGPFDMTSNLPGPGFALAPGGLIEARARGGLTGSDRNDTRMLFGAVGRRCGRGPHLENLPAQSGRIEYDRSGQNGRER</sequence>
<accession>A0A086P7W5</accession>
<evidence type="ECO:0000256" key="1">
    <source>
        <dbReference type="SAM" id="MobiDB-lite"/>
    </source>
</evidence>
<dbReference type="STRING" id="76947.GCA_002080435_03127"/>
<keyword evidence="3" id="KW-1185">Reference proteome</keyword>
<evidence type="ECO:0000313" key="3">
    <source>
        <dbReference type="Proteomes" id="UP000024284"/>
    </source>
</evidence>
<reference evidence="2" key="1">
    <citation type="submission" date="2014-08" db="EMBL/GenBank/DDBJ databases">
        <title>Draft genome sequences of Sphingobium herbicidovorans.</title>
        <authorList>
            <person name="Gan H.M."/>
            <person name="Gan H.Y."/>
            <person name="Savka M.A."/>
        </authorList>
    </citation>
    <scope>NUCLEOTIDE SEQUENCE [LARGE SCALE GENOMIC DNA]</scope>
    <source>
        <strain evidence="2">NBRC 16415</strain>
    </source>
</reference>